<evidence type="ECO:0000313" key="1">
    <source>
        <dbReference type="EMBL" id="MPQ65012.1"/>
    </source>
</evidence>
<gene>
    <name evidence="1" type="ORF">E4V82_23415</name>
</gene>
<dbReference type="EMBL" id="SPSF01000087">
    <property type="protein sequence ID" value="MPQ65012.1"/>
    <property type="molecule type" value="Genomic_DNA"/>
</dbReference>
<protein>
    <submittedName>
        <fullName evidence="1">Uncharacterized protein</fullName>
    </submittedName>
</protein>
<feature type="non-terminal residue" evidence="1">
    <location>
        <position position="1"/>
    </location>
</feature>
<name>A0A5N7IVK6_9CLOT</name>
<proteinExistence type="predicted"/>
<sequence length="72" mass="8357">EIEALSDKTELGLDKRIIKNIILSKKKIKGKKIFRIKESTKPLIVVRLDVAESLLRRSFKGIKLERLQVEEI</sequence>
<dbReference type="AlphaFoldDB" id="A0A5N7IVK6"/>
<comment type="caution">
    <text evidence="1">The sequence shown here is derived from an EMBL/GenBank/DDBJ whole genome shotgun (WGS) entry which is preliminary data.</text>
</comment>
<organism evidence="1 2">
    <name type="scientific">Clostridium estertheticum</name>
    <dbReference type="NCBI Taxonomy" id="238834"/>
    <lineage>
        <taxon>Bacteria</taxon>
        <taxon>Bacillati</taxon>
        <taxon>Bacillota</taxon>
        <taxon>Clostridia</taxon>
        <taxon>Eubacteriales</taxon>
        <taxon>Clostridiaceae</taxon>
        <taxon>Clostridium</taxon>
    </lineage>
</organism>
<reference evidence="1" key="1">
    <citation type="journal article" date="2019" name="Lett. Appl. Microbiol.">
        <title>A case of 'blown pack' spoilage of vacuum-packaged pork likely associated with Clostridium estertheticum in Canada.</title>
        <authorList>
            <person name="Zhang P."/>
            <person name="Ward P."/>
            <person name="McMullen L.M."/>
            <person name="Yang X."/>
        </authorList>
    </citation>
    <scope>NUCLEOTIDE SEQUENCE [LARGE SCALE GENOMIC DNA]</scope>
    <source>
        <strain evidence="1">MA19</strain>
    </source>
</reference>
<evidence type="ECO:0000313" key="2">
    <source>
        <dbReference type="Proteomes" id="UP000342249"/>
    </source>
</evidence>
<dbReference type="Proteomes" id="UP000342249">
    <property type="component" value="Unassembled WGS sequence"/>
</dbReference>
<accession>A0A5N7IVK6</accession>